<gene>
    <name evidence="2" type="ORF">JRQ81_019371</name>
</gene>
<comment type="caution">
    <text evidence="2">The sequence shown here is derived from an EMBL/GenBank/DDBJ whole genome shotgun (WGS) entry which is preliminary data.</text>
</comment>
<feature type="region of interest" description="Disordered" evidence="1">
    <location>
        <begin position="63"/>
        <end position="88"/>
    </location>
</feature>
<name>A0A9Q0XP84_9SAUR</name>
<evidence type="ECO:0000256" key="1">
    <source>
        <dbReference type="SAM" id="MobiDB-lite"/>
    </source>
</evidence>
<organism evidence="2 3">
    <name type="scientific">Phrynocephalus forsythii</name>
    <dbReference type="NCBI Taxonomy" id="171643"/>
    <lineage>
        <taxon>Eukaryota</taxon>
        <taxon>Metazoa</taxon>
        <taxon>Chordata</taxon>
        <taxon>Craniata</taxon>
        <taxon>Vertebrata</taxon>
        <taxon>Euteleostomi</taxon>
        <taxon>Lepidosauria</taxon>
        <taxon>Squamata</taxon>
        <taxon>Bifurcata</taxon>
        <taxon>Unidentata</taxon>
        <taxon>Episquamata</taxon>
        <taxon>Toxicofera</taxon>
        <taxon>Iguania</taxon>
        <taxon>Acrodonta</taxon>
        <taxon>Agamidae</taxon>
        <taxon>Agaminae</taxon>
        <taxon>Phrynocephalus</taxon>
    </lineage>
</organism>
<sequence length="88" mass="9452">MGKRSRGPSKSSQTICQHLPSKCSRNHVTPCKIYEPCGSSPQGDPLTFSAMNGASDLIIFPGSRHAEEEQGGGERSNSSSRKVISSWT</sequence>
<protein>
    <submittedName>
        <fullName evidence="2">Uncharacterized protein</fullName>
    </submittedName>
</protein>
<evidence type="ECO:0000313" key="2">
    <source>
        <dbReference type="EMBL" id="KAJ7319860.1"/>
    </source>
</evidence>
<keyword evidence="3" id="KW-1185">Reference proteome</keyword>
<dbReference type="EMBL" id="JAPFRF010000010">
    <property type="protein sequence ID" value="KAJ7319860.1"/>
    <property type="molecule type" value="Genomic_DNA"/>
</dbReference>
<accession>A0A9Q0XP84</accession>
<reference evidence="2" key="1">
    <citation type="journal article" date="2023" name="DNA Res.">
        <title>Chromosome-level genome assembly of Phrynocephalus forsythii using third-generation DNA sequencing and Hi-C analysis.</title>
        <authorList>
            <person name="Qi Y."/>
            <person name="Zhao W."/>
            <person name="Zhao Y."/>
            <person name="Niu C."/>
            <person name="Cao S."/>
            <person name="Zhang Y."/>
        </authorList>
    </citation>
    <scope>NUCLEOTIDE SEQUENCE</scope>
    <source>
        <tissue evidence="2">Muscle</tissue>
    </source>
</reference>
<proteinExistence type="predicted"/>
<evidence type="ECO:0000313" key="3">
    <source>
        <dbReference type="Proteomes" id="UP001142489"/>
    </source>
</evidence>
<dbReference type="Proteomes" id="UP001142489">
    <property type="component" value="Unassembled WGS sequence"/>
</dbReference>
<dbReference type="AlphaFoldDB" id="A0A9Q0XP84"/>
<feature type="compositionally biased region" description="Low complexity" evidence="1">
    <location>
        <begin position="76"/>
        <end position="88"/>
    </location>
</feature>